<protein>
    <submittedName>
        <fullName evidence="1">Uncharacterized protein</fullName>
    </submittedName>
</protein>
<organism evidence="1 2">
    <name type="scientific">Ruminiclostridium herbifermentans</name>
    <dbReference type="NCBI Taxonomy" id="2488810"/>
    <lineage>
        <taxon>Bacteria</taxon>
        <taxon>Bacillati</taxon>
        <taxon>Bacillota</taxon>
        <taxon>Clostridia</taxon>
        <taxon>Eubacteriales</taxon>
        <taxon>Oscillospiraceae</taxon>
        <taxon>Ruminiclostridium</taxon>
    </lineage>
</organism>
<proteinExistence type="predicted"/>
<sequence>MLALAFILSLVPQTQVTAATNITDNYTQATAYNFGSWSYINSSGTAIMANDADESWFKFTVGAKEHIYLRVSSDRAYVGMSVQIKNGIGVNVGSSRSNPINIIDTTGVTPALYIDVDNDSSSTQTFYVVVSRGNSYQSAMYFSISAYDRIRTGSGTFSFSGTASNNGNSPYNANGVDSTILTLDLSNSSTIPNNAIVTNVSTSGTQSPSQGNVHHKIRPNSTTTWYTSTVSSATSGSYSISINNNFAAKQIWSFRYNALASAKSTMKNVKITLKWQYDLHDTGYQIFTN</sequence>
<dbReference type="AlphaFoldDB" id="A0A4U7JCT7"/>
<reference evidence="1 2" key="1">
    <citation type="submission" date="2020-09" db="EMBL/GenBank/DDBJ databases">
        <title>Characterization and genome sequencing of Ruminiclostridium sp. nov. MA18.</title>
        <authorList>
            <person name="Rettenmaier R."/>
            <person name="Kowollik M.-L."/>
            <person name="Liebl W."/>
            <person name="Zverlov V."/>
        </authorList>
    </citation>
    <scope>NUCLEOTIDE SEQUENCE [LARGE SCALE GENOMIC DNA]</scope>
    <source>
        <strain evidence="1 2">MA18</strain>
    </source>
</reference>
<dbReference type="KEGG" id="rher:EHE19_006755"/>
<gene>
    <name evidence="1" type="ORF">EHE19_006755</name>
</gene>
<dbReference type="OrthoDB" id="2048831at2"/>
<dbReference type="Proteomes" id="UP000306409">
    <property type="component" value="Chromosome"/>
</dbReference>
<evidence type="ECO:0000313" key="2">
    <source>
        <dbReference type="Proteomes" id="UP000306409"/>
    </source>
</evidence>
<keyword evidence="2" id="KW-1185">Reference proteome</keyword>
<name>A0A4U7JCT7_9FIRM</name>
<evidence type="ECO:0000313" key="1">
    <source>
        <dbReference type="EMBL" id="QNU68778.1"/>
    </source>
</evidence>
<dbReference type="EMBL" id="CP061336">
    <property type="protein sequence ID" value="QNU68778.1"/>
    <property type="molecule type" value="Genomic_DNA"/>
</dbReference>
<accession>A0A4U7JCT7</accession>